<proteinExistence type="predicted"/>
<dbReference type="InterPro" id="IPR002156">
    <property type="entry name" value="RNaseH_domain"/>
</dbReference>
<dbReference type="CDD" id="cd06222">
    <property type="entry name" value="RNase_H_like"/>
    <property type="match status" value="1"/>
</dbReference>
<accession>A0A834THI1</accession>
<sequence>MQAFEPEVSKAILGIPLSRRGGEDIWMWSLTGNGIFSVKTAYKSVHKSYEASNGWSKYKQDFWRQVGVVTAVTEEGSFFADWLEAKLKRSSAKEVEVMCMMMQRIWARRNKLRLGEDSGSLLKCWNEVNATWCELNEGRKDELSTYGREAEVSAKWDPPHWSNVKVNVDARYDNNGDGRIGCVIRNYNGKCLAAKLILIPGVQSIEYLEALAILEGIKFAKEMSCNKIEVEGDCKKVYDLLLSSKLDLSYLRLIVKNILDFKS</sequence>
<dbReference type="PANTHER" id="PTHR47074">
    <property type="entry name" value="BNAC02G40300D PROTEIN"/>
    <property type="match status" value="1"/>
</dbReference>
<comment type="caution">
    <text evidence="2">The sequence shown here is derived from an EMBL/GenBank/DDBJ whole genome shotgun (WGS) entry which is preliminary data.</text>
</comment>
<evidence type="ECO:0000313" key="2">
    <source>
        <dbReference type="EMBL" id="KAF7821895.1"/>
    </source>
</evidence>
<dbReference type="OrthoDB" id="1430869at2759"/>
<dbReference type="PANTHER" id="PTHR47074:SF11">
    <property type="entry name" value="REVERSE TRANSCRIPTASE-LIKE PROTEIN"/>
    <property type="match status" value="1"/>
</dbReference>
<reference evidence="2" key="1">
    <citation type="submission" date="2020-09" db="EMBL/GenBank/DDBJ databases">
        <title>Genome-Enabled Discovery of Anthraquinone Biosynthesis in Senna tora.</title>
        <authorList>
            <person name="Kang S.-H."/>
            <person name="Pandey R.P."/>
            <person name="Lee C.-M."/>
            <person name="Sim J.-S."/>
            <person name="Jeong J.-T."/>
            <person name="Choi B.-S."/>
            <person name="Jung M."/>
            <person name="Ginzburg D."/>
            <person name="Zhao K."/>
            <person name="Won S.Y."/>
            <person name="Oh T.-J."/>
            <person name="Yu Y."/>
            <person name="Kim N.-H."/>
            <person name="Lee O.R."/>
            <person name="Lee T.-H."/>
            <person name="Bashyal P."/>
            <person name="Kim T.-S."/>
            <person name="Lee W.-H."/>
            <person name="Kawkins C."/>
            <person name="Kim C.-K."/>
            <person name="Kim J.S."/>
            <person name="Ahn B.O."/>
            <person name="Rhee S.Y."/>
            <person name="Sohng J.K."/>
        </authorList>
    </citation>
    <scope>NUCLEOTIDE SEQUENCE</scope>
    <source>
        <tissue evidence="2">Leaf</tissue>
    </source>
</reference>
<dbReference type="InterPro" id="IPR036397">
    <property type="entry name" value="RNaseH_sf"/>
</dbReference>
<organism evidence="2 3">
    <name type="scientific">Senna tora</name>
    <dbReference type="NCBI Taxonomy" id="362788"/>
    <lineage>
        <taxon>Eukaryota</taxon>
        <taxon>Viridiplantae</taxon>
        <taxon>Streptophyta</taxon>
        <taxon>Embryophyta</taxon>
        <taxon>Tracheophyta</taxon>
        <taxon>Spermatophyta</taxon>
        <taxon>Magnoliopsida</taxon>
        <taxon>eudicotyledons</taxon>
        <taxon>Gunneridae</taxon>
        <taxon>Pentapetalae</taxon>
        <taxon>rosids</taxon>
        <taxon>fabids</taxon>
        <taxon>Fabales</taxon>
        <taxon>Fabaceae</taxon>
        <taxon>Caesalpinioideae</taxon>
        <taxon>Cassia clade</taxon>
        <taxon>Senna</taxon>
    </lineage>
</organism>
<dbReference type="GO" id="GO:0003676">
    <property type="term" value="F:nucleic acid binding"/>
    <property type="evidence" value="ECO:0007669"/>
    <property type="project" value="InterPro"/>
</dbReference>
<keyword evidence="3" id="KW-1185">Reference proteome</keyword>
<evidence type="ECO:0000259" key="1">
    <source>
        <dbReference type="Pfam" id="PF13456"/>
    </source>
</evidence>
<evidence type="ECO:0000313" key="3">
    <source>
        <dbReference type="Proteomes" id="UP000634136"/>
    </source>
</evidence>
<dbReference type="EMBL" id="JAAIUW010000008">
    <property type="protein sequence ID" value="KAF7821895.1"/>
    <property type="molecule type" value="Genomic_DNA"/>
</dbReference>
<dbReference type="InterPro" id="IPR044730">
    <property type="entry name" value="RNase_H-like_dom_plant"/>
</dbReference>
<dbReference type="Pfam" id="PF13456">
    <property type="entry name" value="RVT_3"/>
    <property type="match status" value="1"/>
</dbReference>
<dbReference type="InterPro" id="IPR012337">
    <property type="entry name" value="RNaseH-like_sf"/>
</dbReference>
<name>A0A834THI1_9FABA</name>
<protein>
    <recommendedName>
        <fullName evidence="1">RNase H type-1 domain-containing protein</fullName>
    </recommendedName>
</protein>
<gene>
    <name evidence="2" type="ORF">G2W53_027350</name>
</gene>
<dbReference type="GO" id="GO:0004523">
    <property type="term" value="F:RNA-DNA hybrid ribonuclease activity"/>
    <property type="evidence" value="ECO:0007669"/>
    <property type="project" value="InterPro"/>
</dbReference>
<dbReference type="AlphaFoldDB" id="A0A834THI1"/>
<feature type="domain" description="RNase H type-1" evidence="1">
    <location>
        <begin position="167"/>
        <end position="260"/>
    </location>
</feature>
<dbReference type="InterPro" id="IPR052929">
    <property type="entry name" value="RNase_H-like_EbsB-rel"/>
</dbReference>
<dbReference type="Gene3D" id="3.30.420.10">
    <property type="entry name" value="Ribonuclease H-like superfamily/Ribonuclease H"/>
    <property type="match status" value="1"/>
</dbReference>
<dbReference type="SUPFAM" id="SSF53098">
    <property type="entry name" value="Ribonuclease H-like"/>
    <property type="match status" value="1"/>
</dbReference>
<dbReference type="Proteomes" id="UP000634136">
    <property type="component" value="Unassembled WGS sequence"/>
</dbReference>